<organism evidence="2 3">
    <name type="scientific">Volvox africanus</name>
    <dbReference type="NCBI Taxonomy" id="51714"/>
    <lineage>
        <taxon>Eukaryota</taxon>
        <taxon>Viridiplantae</taxon>
        <taxon>Chlorophyta</taxon>
        <taxon>core chlorophytes</taxon>
        <taxon>Chlorophyceae</taxon>
        <taxon>CS clade</taxon>
        <taxon>Chlamydomonadales</taxon>
        <taxon>Volvocaceae</taxon>
        <taxon>Volvox</taxon>
    </lineage>
</organism>
<gene>
    <name evidence="2" type="ORF">Vafri_4067</name>
</gene>
<reference evidence="2" key="1">
    <citation type="journal article" date="2021" name="Proc. Natl. Acad. Sci. U.S.A.">
        <title>Three genomes in the algal genus Volvox reveal the fate of a haploid sex-determining region after a transition to homothallism.</title>
        <authorList>
            <person name="Yamamoto K."/>
            <person name="Hamaji T."/>
            <person name="Kawai-Toyooka H."/>
            <person name="Matsuzaki R."/>
            <person name="Takahashi F."/>
            <person name="Nishimura Y."/>
            <person name="Kawachi M."/>
            <person name="Noguchi H."/>
            <person name="Minakuchi Y."/>
            <person name="Umen J.G."/>
            <person name="Toyoda A."/>
            <person name="Nozaki H."/>
        </authorList>
    </citation>
    <scope>NUCLEOTIDE SEQUENCE</scope>
    <source>
        <strain evidence="2">NIES-3780</strain>
    </source>
</reference>
<dbReference type="Proteomes" id="UP000747399">
    <property type="component" value="Unassembled WGS sequence"/>
</dbReference>
<comment type="caution">
    <text evidence="2">The sequence shown here is derived from an EMBL/GenBank/DDBJ whole genome shotgun (WGS) entry which is preliminary data.</text>
</comment>
<evidence type="ECO:0000256" key="1">
    <source>
        <dbReference type="SAM" id="MobiDB-lite"/>
    </source>
</evidence>
<accession>A0A8J4EUH6</accession>
<feature type="compositionally biased region" description="Low complexity" evidence="1">
    <location>
        <begin position="36"/>
        <end position="48"/>
    </location>
</feature>
<proteinExistence type="predicted"/>
<sequence>KRGCGGGTARESTERKGTGFGSTTSALPFPDACAGSDDPSTSSGSNSDAILRAVSLKRPRTLSLRFMFVGRARLLVTAAWSDWSSWIRQLALKCDEFMARLRRSSSCSRLGMASGMLVLRLGSPRRGSDGEVVAALAATEPRGR</sequence>
<dbReference type="AlphaFoldDB" id="A0A8J4EUH6"/>
<evidence type="ECO:0000313" key="3">
    <source>
        <dbReference type="Proteomes" id="UP000747399"/>
    </source>
</evidence>
<feature type="non-terminal residue" evidence="2">
    <location>
        <position position="1"/>
    </location>
</feature>
<name>A0A8J4EUH6_9CHLO</name>
<feature type="region of interest" description="Disordered" evidence="1">
    <location>
        <begin position="1"/>
        <end position="48"/>
    </location>
</feature>
<dbReference type="EMBL" id="BNCO01000004">
    <property type="protein sequence ID" value="GIL47183.1"/>
    <property type="molecule type" value="Genomic_DNA"/>
</dbReference>
<evidence type="ECO:0000313" key="2">
    <source>
        <dbReference type="EMBL" id="GIL47183.1"/>
    </source>
</evidence>
<protein>
    <submittedName>
        <fullName evidence="2">Uncharacterized protein</fullName>
    </submittedName>
</protein>
<keyword evidence="3" id="KW-1185">Reference proteome</keyword>